<dbReference type="Gene3D" id="3.40.190.10">
    <property type="entry name" value="Periplasmic binding protein-like II"/>
    <property type="match status" value="2"/>
</dbReference>
<evidence type="ECO:0000256" key="2">
    <source>
        <dbReference type="ARBA" id="ARBA00023015"/>
    </source>
</evidence>
<gene>
    <name evidence="6" type="ORF">NC658_10670</name>
</gene>
<dbReference type="Gene3D" id="1.10.10.10">
    <property type="entry name" value="Winged helix-like DNA-binding domain superfamily/Winged helix DNA-binding domain"/>
    <property type="match status" value="1"/>
</dbReference>
<evidence type="ECO:0000256" key="3">
    <source>
        <dbReference type="ARBA" id="ARBA00023125"/>
    </source>
</evidence>
<dbReference type="RefSeq" id="WP_251098107.1">
    <property type="nucleotide sequence ID" value="NZ_JAMQBH010000004.1"/>
</dbReference>
<evidence type="ECO:0000256" key="4">
    <source>
        <dbReference type="ARBA" id="ARBA00023163"/>
    </source>
</evidence>
<dbReference type="PROSITE" id="PS50931">
    <property type="entry name" value="HTH_LYSR"/>
    <property type="match status" value="1"/>
</dbReference>
<dbReference type="InterPro" id="IPR000847">
    <property type="entry name" value="LysR_HTH_N"/>
</dbReference>
<dbReference type="InterPro" id="IPR036388">
    <property type="entry name" value="WH-like_DNA-bd_sf"/>
</dbReference>
<keyword evidence="3" id="KW-0238">DNA-binding</keyword>
<name>A0ABT0VQU2_STRGI</name>
<evidence type="ECO:0000313" key="6">
    <source>
        <dbReference type="EMBL" id="MCM2513717.1"/>
    </source>
</evidence>
<dbReference type="SUPFAM" id="SSF53850">
    <property type="entry name" value="Periplasmic binding protein-like II"/>
    <property type="match status" value="1"/>
</dbReference>
<protein>
    <submittedName>
        <fullName evidence="6">LysR family transcriptional regulator</fullName>
    </submittedName>
</protein>
<dbReference type="Proteomes" id="UP001523263">
    <property type="component" value="Unassembled WGS sequence"/>
</dbReference>
<organism evidence="6 7">
    <name type="scientific">Streptomyces griseoincarnatus</name>
    <dbReference type="NCBI Taxonomy" id="29305"/>
    <lineage>
        <taxon>Bacteria</taxon>
        <taxon>Bacillati</taxon>
        <taxon>Actinomycetota</taxon>
        <taxon>Actinomycetes</taxon>
        <taxon>Kitasatosporales</taxon>
        <taxon>Streptomycetaceae</taxon>
        <taxon>Streptomyces</taxon>
        <taxon>Streptomyces griseoincarnatus group</taxon>
    </lineage>
</organism>
<dbReference type="InterPro" id="IPR036390">
    <property type="entry name" value="WH_DNA-bd_sf"/>
</dbReference>
<proteinExistence type="inferred from homology"/>
<evidence type="ECO:0000313" key="7">
    <source>
        <dbReference type="Proteomes" id="UP001523263"/>
    </source>
</evidence>
<comment type="caution">
    <text evidence="6">The sequence shown here is derived from an EMBL/GenBank/DDBJ whole genome shotgun (WGS) entry which is preliminary data.</text>
</comment>
<dbReference type="PANTHER" id="PTHR30346">
    <property type="entry name" value="TRANSCRIPTIONAL DUAL REGULATOR HCAR-RELATED"/>
    <property type="match status" value="1"/>
</dbReference>
<feature type="domain" description="HTH lysR-type" evidence="5">
    <location>
        <begin position="3"/>
        <end position="60"/>
    </location>
</feature>
<dbReference type="SUPFAM" id="SSF46785">
    <property type="entry name" value="Winged helix' DNA-binding domain"/>
    <property type="match status" value="1"/>
</dbReference>
<evidence type="ECO:0000259" key="5">
    <source>
        <dbReference type="PROSITE" id="PS50931"/>
    </source>
</evidence>
<evidence type="ECO:0000256" key="1">
    <source>
        <dbReference type="ARBA" id="ARBA00009437"/>
    </source>
</evidence>
<keyword evidence="7" id="KW-1185">Reference proteome</keyword>
<keyword evidence="4" id="KW-0804">Transcription</keyword>
<dbReference type="InterPro" id="IPR005119">
    <property type="entry name" value="LysR_subst-bd"/>
</dbReference>
<keyword evidence="2" id="KW-0805">Transcription regulation</keyword>
<dbReference type="Pfam" id="PF03466">
    <property type="entry name" value="LysR_substrate"/>
    <property type="match status" value="1"/>
</dbReference>
<accession>A0ABT0VQU2</accession>
<dbReference type="EMBL" id="JAMQBH010000004">
    <property type="protein sequence ID" value="MCM2513717.1"/>
    <property type="molecule type" value="Genomic_DNA"/>
</dbReference>
<comment type="similarity">
    <text evidence="1">Belongs to the LysR transcriptional regulatory family.</text>
</comment>
<dbReference type="PRINTS" id="PR00039">
    <property type="entry name" value="HTHLYSR"/>
</dbReference>
<dbReference type="CDD" id="cd08414">
    <property type="entry name" value="PBP2_LTTR_aromatics_like"/>
    <property type="match status" value="1"/>
</dbReference>
<dbReference type="PANTHER" id="PTHR30346:SF0">
    <property type="entry name" value="HCA OPERON TRANSCRIPTIONAL ACTIVATOR HCAR"/>
    <property type="match status" value="1"/>
</dbReference>
<sequence>MDVDTRLLRYFSAVAEEGSLTGAARRLFVSQPALTKQIRRLEDTLGVRLFARSRSGMALTEAGREFASRVPALLDGWDEAVRATGRAARVLRLGFLDAGAVGPVPEVIAEFRRARPEWRVELRQFDWSDPSAGLARGEVDAAVVRLPFPGQESYAVRELIAEERGVLLPARHPLATRETVDFHELWDEPFVAAGAETGTWREHWLGAEERDAGHPVRVGAVTSRPDEWLGAVAGGCVALAPASAARFHSRPDVVFRPVHGLSPSRVGLARPRRRRDEAVLDELLRTVSRRLGGRPLGGWAGVGVRPRADGG</sequence>
<reference evidence="6 7" key="1">
    <citation type="submission" date="2022-06" db="EMBL/GenBank/DDBJ databases">
        <title>Whole genome sequence of Streptomyces griseoincarnatus RB7AG.</title>
        <authorList>
            <person name="Ray L."/>
            <person name="Behera S."/>
            <person name="Panda A.N."/>
        </authorList>
    </citation>
    <scope>NUCLEOTIDE SEQUENCE [LARGE SCALE GENOMIC DNA]</scope>
    <source>
        <strain evidence="6 7">RB7AG</strain>
    </source>
</reference>
<dbReference type="Pfam" id="PF00126">
    <property type="entry name" value="HTH_1"/>
    <property type="match status" value="1"/>
</dbReference>